<reference evidence="1 2" key="1">
    <citation type="submission" date="2017-03" db="EMBL/GenBank/DDBJ databases">
        <title>An alternative strategy for trypanosome survival in the mammalian bloodstream revealed through genome and transcriptome analysis of the ubiquitous bovine parasite Trypanosoma (Megatrypanum) theileri.</title>
        <authorList>
            <person name="Kelly S."/>
            <person name="Ivens A."/>
            <person name="Mott A."/>
            <person name="O'Neill E."/>
            <person name="Emms D."/>
            <person name="Macleod O."/>
            <person name="Voorheis P."/>
            <person name="Matthews J."/>
            <person name="Matthews K."/>
            <person name="Carrington M."/>
        </authorList>
    </citation>
    <scope>NUCLEOTIDE SEQUENCE [LARGE SCALE GENOMIC DNA]</scope>
    <source>
        <strain evidence="1">Edinburgh</strain>
    </source>
</reference>
<name>A0A1X0P3C7_9TRYP</name>
<dbReference type="VEuPathDB" id="TriTrypDB:TM35_000064490"/>
<proteinExistence type="predicted"/>
<dbReference type="GeneID" id="39983266"/>
<keyword evidence="2" id="KW-1185">Reference proteome</keyword>
<comment type="caution">
    <text evidence="1">The sequence shown here is derived from an EMBL/GenBank/DDBJ whole genome shotgun (WGS) entry which is preliminary data.</text>
</comment>
<dbReference type="AlphaFoldDB" id="A0A1X0P3C7"/>
<dbReference type="RefSeq" id="XP_028885510.1">
    <property type="nucleotide sequence ID" value="XM_029023486.1"/>
</dbReference>
<accession>A0A1X0P3C7</accession>
<dbReference type="Proteomes" id="UP000192257">
    <property type="component" value="Unassembled WGS sequence"/>
</dbReference>
<evidence type="ECO:0000313" key="2">
    <source>
        <dbReference type="Proteomes" id="UP000192257"/>
    </source>
</evidence>
<sequence>MPTKKPAQRISSSVTEKRTPQWRGQLLAARLCRFFFFFLTFDTARFMQRAFSSNAPCLCAERHSSQPFYRAIDGGRGVSRGGQRLLQKEAVAIFQEKTGIRKKHPHAPPRNTGCSQRDWESWCGTTILANFPKLT</sequence>
<organism evidence="1 2">
    <name type="scientific">Trypanosoma theileri</name>
    <dbReference type="NCBI Taxonomy" id="67003"/>
    <lineage>
        <taxon>Eukaryota</taxon>
        <taxon>Discoba</taxon>
        <taxon>Euglenozoa</taxon>
        <taxon>Kinetoplastea</taxon>
        <taxon>Metakinetoplastina</taxon>
        <taxon>Trypanosomatida</taxon>
        <taxon>Trypanosomatidae</taxon>
        <taxon>Trypanosoma</taxon>
    </lineage>
</organism>
<evidence type="ECO:0000313" key="1">
    <source>
        <dbReference type="EMBL" id="ORC91444.1"/>
    </source>
</evidence>
<protein>
    <submittedName>
        <fullName evidence="1">Uncharacterized protein</fullName>
    </submittedName>
</protein>
<gene>
    <name evidence="1" type="ORF">TM35_000064490</name>
</gene>
<dbReference type="EMBL" id="NBCO01000006">
    <property type="protein sequence ID" value="ORC91444.1"/>
    <property type="molecule type" value="Genomic_DNA"/>
</dbReference>